<dbReference type="Pfam" id="PF01388">
    <property type="entry name" value="ARID"/>
    <property type="match status" value="1"/>
</dbReference>
<evidence type="ECO:0000313" key="9">
    <source>
        <dbReference type="Proteomes" id="UP000515135"/>
    </source>
</evidence>
<keyword evidence="2" id="KW-0863">Zinc-finger</keyword>
<feature type="compositionally biased region" description="Basic residues" evidence="5">
    <location>
        <begin position="217"/>
        <end position="226"/>
    </location>
</feature>
<feature type="coiled-coil region" evidence="4">
    <location>
        <begin position="585"/>
        <end position="612"/>
    </location>
</feature>
<dbReference type="GeneID" id="109461761"/>
<feature type="domain" description="ARID" evidence="7">
    <location>
        <begin position="365"/>
        <end position="460"/>
    </location>
</feature>
<evidence type="ECO:0000259" key="8">
    <source>
        <dbReference type="PROSITE" id="PS51050"/>
    </source>
</evidence>
<dbReference type="Pfam" id="PF07496">
    <property type="entry name" value="zf-CW"/>
    <property type="match status" value="1"/>
</dbReference>
<dbReference type="Gene3D" id="3.30.40.100">
    <property type="match status" value="1"/>
</dbReference>
<dbReference type="CDD" id="cd20146">
    <property type="entry name" value="PWWP_ZCWPW2"/>
    <property type="match status" value="1"/>
</dbReference>
<dbReference type="PANTHER" id="PTHR15999">
    <property type="entry name" value="ZINC FINGER CW-TYPE PWWP DOMAIN PROTEIN 1"/>
    <property type="match status" value="1"/>
</dbReference>
<dbReference type="KEGG" id="bbel:109461761"/>
<dbReference type="GO" id="GO:0008270">
    <property type="term" value="F:zinc ion binding"/>
    <property type="evidence" value="ECO:0007669"/>
    <property type="project" value="UniProtKB-KW"/>
</dbReference>
<feature type="region of interest" description="Disordered" evidence="5">
    <location>
        <begin position="217"/>
        <end position="236"/>
    </location>
</feature>
<evidence type="ECO:0000256" key="4">
    <source>
        <dbReference type="SAM" id="Coils"/>
    </source>
</evidence>
<feature type="compositionally biased region" description="Polar residues" evidence="5">
    <location>
        <begin position="476"/>
        <end position="488"/>
    </location>
</feature>
<evidence type="ECO:0000259" key="6">
    <source>
        <dbReference type="PROSITE" id="PS50812"/>
    </source>
</evidence>
<dbReference type="InterPro" id="IPR011124">
    <property type="entry name" value="Znf_CW"/>
</dbReference>
<proteinExistence type="predicted"/>
<reference evidence="10" key="1">
    <citation type="submission" date="2025-08" db="UniProtKB">
        <authorList>
            <consortium name="RefSeq"/>
        </authorList>
    </citation>
    <scope>IDENTIFICATION</scope>
    <source>
        <tissue evidence="10">Gonad</tissue>
    </source>
</reference>
<dbReference type="CDD" id="cd16100">
    <property type="entry name" value="ARID"/>
    <property type="match status" value="1"/>
</dbReference>
<evidence type="ECO:0000259" key="7">
    <source>
        <dbReference type="PROSITE" id="PS51011"/>
    </source>
</evidence>
<evidence type="ECO:0000256" key="5">
    <source>
        <dbReference type="SAM" id="MobiDB-lite"/>
    </source>
</evidence>
<evidence type="ECO:0000256" key="1">
    <source>
        <dbReference type="ARBA" id="ARBA00022723"/>
    </source>
</evidence>
<dbReference type="InterPro" id="IPR000313">
    <property type="entry name" value="PWWP_dom"/>
</dbReference>
<sequence>MPQIKDWTEEIFAQLRSQSITLRSKKGPVFCEDIGKREADTEKTANDQSDSSSEEENQSDDVLKEEARIQLEHEAWIQCDKCSKWRRVAKEVATEYANKDWLCRLNTDSEHNSCTDVEETHDERKAQKYGLRYVCSEIAVGSLVWARLDGFASWPAVLTPDPESGEHTEVDEDGDITWYHVEFLGPKPSHSWCSYRRVDIYGKKDAAPNVAQVAQSKTRKKGRRNPCLKLTTPKTGPTLKQKKLNTAVKEADYLMSLTNEQRLQRCHFKWSQRTTGESENGSSTELKGYREKSSPDVEYTHSKIMSTEMGMRSTGKKGSSNNSHPTRNRQTENTDSSNKKQKSMHVSSTDLQCPAFAVLPPDLGTCTEKDFGMMVRAFLTSHGKHVSSPPVWNGSKVSLHQLFTAVMEKGGYSQLSKRGKAGGWAGIYRVLTKCSMASHGGQAAKKYYERNLLPYEMFLSGSSVEEIQQIMKKPPGQSNNSSTPTTEQHLLKDDPTEDTLDDEMQKMEDMENILMSLDESIKTGMYDAKSDTGGKSQTGAAPLLKFYSNMYEDEPSGDYEVASSSLMEVDPDMSFLPAVEVGVPAEEAERHEASMMEELEAMQLDLDELNTSLGQELLEL</sequence>
<evidence type="ECO:0000256" key="2">
    <source>
        <dbReference type="ARBA" id="ARBA00022771"/>
    </source>
</evidence>
<feature type="region of interest" description="Disordered" evidence="5">
    <location>
        <begin position="471"/>
        <end position="497"/>
    </location>
</feature>
<dbReference type="OrthoDB" id="757982at2759"/>
<dbReference type="Gene3D" id="1.10.150.60">
    <property type="entry name" value="ARID DNA-binding domain"/>
    <property type="match status" value="1"/>
</dbReference>
<evidence type="ECO:0000256" key="3">
    <source>
        <dbReference type="ARBA" id="ARBA00022833"/>
    </source>
</evidence>
<feature type="region of interest" description="Disordered" evidence="5">
    <location>
        <begin position="33"/>
        <end position="63"/>
    </location>
</feature>
<dbReference type="PROSITE" id="PS51011">
    <property type="entry name" value="ARID"/>
    <property type="match status" value="1"/>
</dbReference>
<dbReference type="Pfam" id="PF00855">
    <property type="entry name" value="PWWP"/>
    <property type="match status" value="1"/>
</dbReference>
<dbReference type="Gene3D" id="2.30.30.140">
    <property type="match status" value="1"/>
</dbReference>
<dbReference type="InterPro" id="IPR036431">
    <property type="entry name" value="ARID_dom_sf"/>
</dbReference>
<dbReference type="GO" id="GO:0003677">
    <property type="term" value="F:DNA binding"/>
    <property type="evidence" value="ECO:0007669"/>
    <property type="project" value="InterPro"/>
</dbReference>
<accession>A0A6P4XNS3</accession>
<dbReference type="SUPFAM" id="SSF46774">
    <property type="entry name" value="ARID-like"/>
    <property type="match status" value="1"/>
</dbReference>
<feature type="compositionally biased region" description="Polar residues" evidence="5">
    <location>
        <begin position="271"/>
        <end position="285"/>
    </location>
</feature>
<evidence type="ECO:0000313" key="10">
    <source>
        <dbReference type="RefSeq" id="XP_019613713.1"/>
    </source>
</evidence>
<dbReference type="PROSITE" id="PS50812">
    <property type="entry name" value="PWWP"/>
    <property type="match status" value="1"/>
</dbReference>
<feature type="compositionally biased region" description="Polar residues" evidence="5">
    <location>
        <begin position="316"/>
        <end position="325"/>
    </location>
</feature>
<dbReference type="SMART" id="SM00501">
    <property type="entry name" value="BRIGHT"/>
    <property type="match status" value="1"/>
</dbReference>
<dbReference type="SUPFAM" id="SSF63748">
    <property type="entry name" value="Tudor/PWWP/MBT"/>
    <property type="match status" value="1"/>
</dbReference>
<keyword evidence="4" id="KW-0175">Coiled coil</keyword>
<dbReference type="PANTHER" id="PTHR15999:SF6">
    <property type="entry name" value="ZINC FINGER CW-TYPE PWWP DOMAIN PROTEIN 2"/>
    <property type="match status" value="1"/>
</dbReference>
<dbReference type="InterPro" id="IPR001606">
    <property type="entry name" value="ARID_dom"/>
</dbReference>
<feature type="domain" description="PWWP" evidence="6">
    <location>
        <begin position="140"/>
        <end position="204"/>
    </location>
</feature>
<organism evidence="9 10">
    <name type="scientific">Branchiostoma belcheri</name>
    <name type="common">Amphioxus</name>
    <dbReference type="NCBI Taxonomy" id="7741"/>
    <lineage>
        <taxon>Eukaryota</taxon>
        <taxon>Metazoa</taxon>
        <taxon>Chordata</taxon>
        <taxon>Cephalochordata</taxon>
        <taxon>Leptocardii</taxon>
        <taxon>Amphioxiformes</taxon>
        <taxon>Branchiostomatidae</taxon>
        <taxon>Branchiostoma</taxon>
    </lineage>
</organism>
<feature type="region of interest" description="Disordered" evidence="5">
    <location>
        <begin position="271"/>
        <end position="346"/>
    </location>
</feature>
<feature type="domain" description="CW-type" evidence="8">
    <location>
        <begin position="70"/>
        <end position="122"/>
    </location>
</feature>
<gene>
    <name evidence="10" type="primary">LOC109461761</name>
</gene>
<dbReference type="RefSeq" id="XP_019613713.1">
    <property type="nucleotide sequence ID" value="XM_019758154.1"/>
</dbReference>
<dbReference type="GO" id="GO:0005634">
    <property type="term" value="C:nucleus"/>
    <property type="evidence" value="ECO:0007669"/>
    <property type="project" value="TreeGrafter"/>
</dbReference>
<dbReference type="SMART" id="SM01014">
    <property type="entry name" value="ARID"/>
    <property type="match status" value="1"/>
</dbReference>
<dbReference type="AlphaFoldDB" id="A0A6P4XNS3"/>
<dbReference type="PROSITE" id="PS51050">
    <property type="entry name" value="ZF_CW"/>
    <property type="match status" value="1"/>
</dbReference>
<keyword evidence="1" id="KW-0479">Metal-binding</keyword>
<dbReference type="Proteomes" id="UP000515135">
    <property type="component" value="Unplaced"/>
</dbReference>
<feature type="compositionally biased region" description="Basic and acidic residues" evidence="5">
    <location>
        <begin position="33"/>
        <end position="45"/>
    </location>
</feature>
<dbReference type="InterPro" id="IPR042778">
    <property type="entry name" value="ZCWPW1/ZCWPW2"/>
</dbReference>
<feature type="compositionally biased region" description="Basic and acidic residues" evidence="5">
    <location>
        <begin position="287"/>
        <end position="301"/>
    </location>
</feature>
<protein>
    <submittedName>
        <fullName evidence="10">Uncharacterized protein LOC109461761</fullName>
    </submittedName>
</protein>
<keyword evidence="9" id="KW-1185">Reference proteome</keyword>
<name>A0A6P4XNS3_BRABE</name>
<keyword evidence="3" id="KW-0862">Zinc</keyword>